<dbReference type="Gene3D" id="3.40.50.1820">
    <property type="entry name" value="alpha/beta hydrolase"/>
    <property type="match status" value="1"/>
</dbReference>
<keyword evidence="1" id="KW-1133">Transmembrane helix</keyword>
<dbReference type="Proteomes" id="UP001164929">
    <property type="component" value="Chromosome 4"/>
</dbReference>
<keyword evidence="1" id="KW-0812">Transmembrane</keyword>
<gene>
    <name evidence="2" type="ORF">NC653_011668</name>
</gene>
<keyword evidence="3" id="KW-1185">Reference proteome</keyword>
<evidence type="ECO:0000313" key="2">
    <source>
        <dbReference type="EMBL" id="KAJ7001307.1"/>
    </source>
</evidence>
<evidence type="ECO:0000256" key="1">
    <source>
        <dbReference type="SAM" id="Phobius"/>
    </source>
</evidence>
<name>A0AAD6R375_9ROSI</name>
<dbReference type="EMBL" id="JAQIZT010000004">
    <property type="protein sequence ID" value="KAJ7001307.1"/>
    <property type="molecule type" value="Genomic_DNA"/>
</dbReference>
<evidence type="ECO:0000313" key="3">
    <source>
        <dbReference type="Proteomes" id="UP001164929"/>
    </source>
</evidence>
<reference evidence="2 3" key="1">
    <citation type="journal article" date="2023" name="Mol. Ecol. Resour.">
        <title>Chromosome-level genome assembly of a triploid poplar Populus alba 'Berolinensis'.</title>
        <authorList>
            <person name="Chen S."/>
            <person name="Yu Y."/>
            <person name="Wang X."/>
            <person name="Wang S."/>
            <person name="Zhang T."/>
            <person name="Zhou Y."/>
            <person name="He R."/>
            <person name="Meng N."/>
            <person name="Wang Y."/>
            <person name="Liu W."/>
            <person name="Liu Z."/>
            <person name="Liu J."/>
            <person name="Guo Q."/>
            <person name="Huang H."/>
            <person name="Sederoff R.R."/>
            <person name="Wang G."/>
            <person name="Qu G."/>
            <person name="Chen S."/>
        </authorList>
    </citation>
    <scope>NUCLEOTIDE SEQUENCE [LARGE SCALE GENOMIC DNA]</scope>
    <source>
        <strain evidence="2">SC-2020</strain>
    </source>
</reference>
<dbReference type="AlphaFoldDB" id="A0AAD6R375"/>
<sequence>MASPNCGPRGLAKLITWLHMETMSSHQTCDSMESQTVRRIHLRIPLILHIVNGDLIGLLNELGEDRKEFFRLSILFFLFFALITVIRTRSCSMDWELLGPWQGVQIAVPTKFIAGDKDVGFVSFGTKDCINGEIFKEFVPNVEVVVIDGHHFISRRKLNEMSSFFSKKSFL</sequence>
<dbReference type="InterPro" id="IPR029058">
    <property type="entry name" value="AB_hydrolase_fold"/>
</dbReference>
<organism evidence="2 3">
    <name type="scientific">Populus alba x Populus x berolinensis</name>
    <dbReference type="NCBI Taxonomy" id="444605"/>
    <lineage>
        <taxon>Eukaryota</taxon>
        <taxon>Viridiplantae</taxon>
        <taxon>Streptophyta</taxon>
        <taxon>Embryophyta</taxon>
        <taxon>Tracheophyta</taxon>
        <taxon>Spermatophyta</taxon>
        <taxon>Magnoliopsida</taxon>
        <taxon>eudicotyledons</taxon>
        <taxon>Gunneridae</taxon>
        <taxon>Pentapetalae</taxon>
        <taxon>rosids</taxon>
        <taxon>fabids</taxon>
        <taxon>Malpighiales</taxon>
        <taxon>Salicaceae</taxon>
        <taxon>Saliceae</taxon>
        <taxon>Populus</taxon>
    </lineage>
</organism>
<accession>A0AAD6R375</accession>
<keyword evidence="1" id="KW-0472">Membrane</keyword>
<protein>
    <submittedName>
        <fullName evidence="2">Uncharacterized protein</fullName>
    </submittedName>
</protein>
<comment type="caution">
    <text evidence="2">The sequence shown here is derived from an EMBL/GenBank/DDBJ whole genome shotgun (WGS) entry which is preliminary data.</text>
</comment>
<proteinExistence type="predicted"/>
<feature type="transmembrane region" description="Helical" evidence="1">
    <location>
        <begin position="69"/>
        <end position="86"/>
    </location>
</feature>